<evidence type="ECO:0000256" key="5">
    <source>
        <dbReference type="ARBA" id="ARBA00023136"/>
    </source>
</evidence>
<feature type="chain" id="PRO_5019171578" evidence="7">
    <location>
        <begin position="23"/>
        <end position="290"/>
    </location>
</feature>
<keyword evidence="7" id="KW-0732">Signal</keyword>
<feature type="transmembrane region" description="Helical" evidence="6">
    <location>
        <begin position="228"/>
        <end position="247"/>
    </location>
</feature>
<accession>A0A417Z3Y4</accession>
<dbReference type="AlphaFoldDB" id="A0A417Z3Y4"/>
<evidence type="ECO:0000313" key="9">
    <source>
        <dbReference type="EMBL" id="RHW45385.1"/>
    </source>
</evidence>
<dbReference type="RefSeq" id="WP_118913690.1">
    <property type="nucleotide sequence ID" value="NZ_CBCRVH010000007.1"/>
</dbReference>
<feature type="transmembrane region" description="Helical" evidence="6">
    <location>
        <begin position="67"/>
        <end position="93"/>
    </location>
</feature>
<evidence type="ECO:0000256" key="1">
    <source>
        <dbReference type="ARBA" id="ARBA00004651"/>
    </source>
</evidence>
<dbReference type="Proteomes" id="UP000285376">
    <property type="component" value="Unassembled WGS sequence"/>
</dbReference>
<dbReference type="InterPro" id="IPR018076">
    <property type="entry name" value="T2SS_GspF_dom"/>
</dbReference>
<evidence type="ECO:0000256" key="3">
    <source>
        <dbReference type="ARBA" id="ARBA00022692"/>
    </source>
</evidence>
<comment type="subcellular location">
    <subcellularLocation>
        <location evidence="1">Cell membrane</location>
        <topology evidence="1">Multi-pass membrane protein</topology>
    </subcellularLocation>
</comment>
<gene>
    <name evidence="9" type="ORF">D1832_09765</name>
</gene>
<dbReference type="GO" id="GO:0005886">
    <property type="term" value="C:plasma membrane"/>
    <property type="evidence" value="ECO:0007669"/>
    <property type="project" value="UniProtKB-SubCell"/>
</dbReference>
<evidence type="ECO:0000256" key="2">
    <source>
        <dbReference type="ARBA" id="ARBA00022475"/>
    </source>
</evidence>
<keyword evidence="3 6" id="KW-0812">Transmembrane</keyword>
<keyword evidence="4 6" id="KW-1133">Transmembrane helix</keyword>
<keyword evidence="5 6" id="KW-0472">Membrane</keyword>
<feature type="transmembrane region" description="Helical" evidence="6">
    <location>
        <begin position="259"/>
        <end position="280"/>
    </location>
</feature>
<evidence type="ECO:0000256" key="4">
    <source>
        <dbReference type="ARBA" id="ARBA00022989"/>
    </source>
</evidence>
<dbReference type="PANTHER" id="PTHR35007:SF3">
    <property type="entry name" value="POSSIBLE CONSERVED ALANINE RICH MEMBRANE PROTEIN"/>
    <property type="match status" value="1"/>
</dbReference>
<dbReference type="EMBL" id="QWLM01000010">
    <property type="protein sequence ID" value="RHW45385.1"/>
    <property type="molecule type" value="Genomic_DNA"/>
</dbReference>
<keyword evidence="2" id="KW-1003">Cell membrane</keyword>
<proteinExistence type="predicted"/>
<dbReference type="PANTHER" id="PTHR35007">
    <property type="entry name" value="INTEGRAL MEMBRANE PROTEIN-RELATED"/>
    <property type="match status" value="1"/>
</dbReference>
<protein>
    <submittedName>
        <fullName evidence="9">Type II secretion system protein F</fullName>
    </submittedName>
</protein>
<organism evidence="9 10">
    <name type="scientific">Dermacoccus abyssi</name>
    <dbReference type="NCBI Taxonomy" id="322596"/>
    <lineage>
        <taxon>Bacteria</taxon>
        <taxon>Bacillati</taxon>
        <taxon>Actinomycetota</taxon>
        <taxon>Actinomycetes</taxon>
        <taxon>Micrococcales</taxon>
        <taxon>Dermacoccaceae</taxon>
        <taxon>Dermacoccus</taxon>
    </lineage>
</organism>
<evidence type="ECO:0000256" key="7">
    <source>
        <dbReference type="SAM" id="SignalP"/>
    </source>
</evidence>
<evidence type="ECO:0000256" key="6">
    <source>
        <dbReference type="SAM" id="Phobius"/>
    </source>
</evidence>
<dbReference type="Pfam" id="PF00482">
    <property type="entry name" value="T2SSF"/>
    <property type="match status" value="1"/>
</dbReference>
<feature type="domain" description="Type II secretion system protein GspF" evidence="8">
    <location>
        <begin position="118"/>
        <end position="243"/>
    </location>
</feature>
<sequence length="290" mass="30924">MTALLCAAAVGTGLLLMWSAWSAPQPVAPVASLRRSRQYERVREQLTLAGFREQGVGAVVAASMLSALVVGGVVFVATAVPALTLLGGAVGLYAPWMFVRHRAVVHLRARREAWPDAVDHVASAVRAGLSIPEALRQLAHHGPEVLREDFAAFARHDAAHGRFDVSLDVLKSSLADPAADRLIESLRLARNVGGSDVGRLLRTLSSFLREDAATRTELAAKQSWTVSAARLALAAPWLALVVVGFRSGGLDAYRSSTGVAVLVVGGIVSWIAYLAMRAIGRLPTEERVMR</sequence>
<comment type="caution">
    <text evidence="9">The sequence shown here is derived from an EMBL/GenBank/DDBJ whole genome shotgun (WGS) entry which is preliminary data.</text>
</comment>
<evidence type="ECO:0000259" key="8">
    <source>
        <dbReference type="Pfam" id="PF00482"/>
    </source>
</evidence>
<feature type="signal peptide" evidence="7">
    <location>
        <begin position="1"/>
        <end position="22"/>
    </location>
</feature>
<name>A0A417Z3Y4_9MICO</name>
<evidence type="ECO:0000313" key="10">
    <source>
        <dbReference type="Proteomes" id="UP000285376"/>
    </source>
</evidence>
<reference evidence="9 10" key="1">
    <citation type="submission" date="2018-08" db="EMBL/GenBank/DDBJ databases">
        <title>Whole genome sequence analysis of Dermacoccus abyssi bacteria isolated from Deep Mariana trench Micromonospora spp reveals genes involved in the environmental adaptation and production of secondary metabolites.</title>
        <authorList>
            <person name="Abdel-Mageed W.M."/>
            <person name="Lehri B."/>
            <person name="Nouioui I."/>
            <person name="Goodfellow I."/>
            <person name="Jaspars M."/>
            <person name="Karlyshev A."/>
        </authorList>
    </citation>
    <scope>NUCLEOTIDE SEQUENCE [LARGE SCALE GENOMIC DNA]</scope>
    <source>
        <strain evidence="9 10">MT1.1</strain>
    </source>
</reference>